<sequence>MIDLSDYERTDQKFLTQFYFGKFRRHFLLPDGETMINDPPGILYSKFSLRQMKLRGGRAYFRYLLNMPCYKCFNERFIYEVYRVSLWAKHKKISSAQTLGDLALTLSYLERPTAGTTKLHRWITPQVAVIAHFLTYYAIECAVRKISFNYFDVAIDYALRSLNSSVSKLFERMTANNIQVSTRCTLRHTLTTALLMQIMLEMDQAGISSATYPFCFIREFKKANDVKDLLRSDPEYCSICINVKLDENVNFGCLSDCIHIFCYQCLMKWRAVSECCPLCRASGRLVFSRDQFLACKAFYDQFFATVVAAAAARLRGRSSDSASGSGGDGFFVE</sequence>
<dbReference type="Gene3D" id="3.30.40.10">
    <property type="entry name" value="Zinc/RING finger domain, C3HC4 (zinc finger)"/>
    <property type="match status" value="1"/>
</dbReference>
<dbReference type="InterPro" id="IPR001841">
    <property type="entry name" value="Znf_RING"/>
</dbReference>
<dbReference type="InterPro" id="IPR017907">
    <property type="entry name" value="Znf_RING_CS"/>
</dbReference>
<protein>
    <submittedName>
        <fullName evidence="7">Uncharacterized protein LOC108669308</fullName>
    </submittedName>
</protein>
<reference evidence="7" key="1">
    <citation type="submission" date="2025-08" db="UniProtKB">
        <authorList>
            <consortium name="RefSeq"/>
        </authorList>
    </citation>
    <scope>IDENTIFICATION</scope>
    <source>
        <tissue evidence="7">Whole organism</tissue>
    </source>
</reference>
<dbReference type="GeneID" id="108669308"/>
<dbReference type="SUPFAM" id="SSF57850">
    <property type="entry name" value="RING/U-box"/>
    <property type="match status" value="1"/>
</dbReference>
<keyword evidence="6" id="KW-1185">Reference proteome</keyword>
<evidence type="ECO:0000256" key="3">
    <source>
        <dbReference type="ARBA" id="ARBA00022833"/>
    </source>
</evidence>
<gene>
    <name evidence="7" type="primary">LOC108669308</name>
</gene>
<dbReference type="InterPro" id="IPR013083">
    <property type="entry name" value="Znf_RING/FYVE/PHD"/>
</dbReference>
<dbReference type="GO" id="GO:0008270">
    <property type="term" value="F:zinc ion binding"/>
    <property type="evidence" value="ECO:0007669"/>
    <property type="project" value="UniProtKB-KW"/>
</dbReference>
<dbReference type="KEGG" id="hazt:108669308"/>
<evidence type="ECO:0000313" key="7">
    <source>
        <dbReference type="RefSeq" id="XP_018012102.1"/>
    </source>
</evidence>
<accession>A0A8B7NEP9</accession>
<organism evidence="6 7">
    <name type="scientific">Hyalella azteca</name>
    <name type="common">Amphipod</name>
    <dbReference type="NCBI Taxonomy" id="294128"/>
    <lineage>
        <taxon>Eukaryota</taxon>
        <taxon>Metazoa</taxon>
        <taxon>Ecdysozoa</taxon>
        <taxon>Arthropoda</taxon>
        <taxon>Crustacea</taxon>
        <taxon>Multicrustacea</taxon>
        <taxon>Malacostraca</taxon>
        <taxon>Eumalacostraca</taxon>
        <taxon>Peracarida</taxon>
        <taxon>Amphipoda</taxon>
        <taxon>Senticaudata</taxon>
        <taxon>Talitrida</taxon>
        <taxon>Talitroidea</taxon>
        <taxon>Hyalellidae</taxon>
        <taxon>Hyalella</taxon>
    </lineage>
</organism>
<evidence type="ECO:0000313" key="6">
    <source>
        <dbReference type="Proteomes" id="UP000694843"/>
    </source>
</evidence>
<dbReference type="AlphaFoldDB" id="A0A8B7NEP9"/>
<evidence type="ECO:0000256" key="2">
    <source>
        <dbReference type="ARBA" id="ARBA00022771"/>
    </source>
</evidence>
<dbReference type="PROSITE" id="PS00518">
    <property type="entry name" value="ZF_RING_1"/>
    <property type="match status" value="1"/>
</dbReference>
<evidence type="ECO:0000256" key="1">
    <source>
        <dbReference type="ARBA" id="ARBA00022723"/>
    </source>
</evidence>
<evidence type="ECO:0000259" key="5">
    <source>
        <dbReference type="PROSITE" id="PS50089"/>
    </source>
</evidence>
<keyword evidence="2 4" id="KW-0863">Zinc-finger</keyword>
<keyword evidence="3" id="KW-0862">Zinc</keyword>
<keyword evidence="1" id="KW-0479">Metal-binding</keyword>
<name>A0A8B7NEP9_HYAAZ</name>
<proteinExistence type="predicted"/>
<feature type="domain" description="RING-type" evidence="5">
    <location>
        <begin position="237"/>
        <end position="280"/>
    </location>
</feature>
<dbReference type="Proteomes" id="UP000694843">
    <property type="component" value="Unplaced"/>
</dbReference>
<dbReference type="RefSeq" id="XP_018012102.1">
    <property type="nucleotide sequence ID" value="XM_018156613.2"/>
</dbReference>
<dbReference type="PROSITE" id="PS50089">
    <property type="entry name" value="ZF_RING_2"/>
    <property type="match status" value="1"/>
</dbReference>
<evidence type="ECO:0000256" key="4">
    <source>
        <dbReference type="PROSITE-ProRule" id="PRU00175"/>
    </source>
</evidence>
<dbReference type="OrthoDB" id="365379at2759"/>